<sequence>MTRNDLNNVMLGDTTMHSLVIAGKAKIDGDSQKLSEFVTWLDNFDFFFNIVTP</sequence>
<dbReference type="Pfam" id="PF14864">
    <property type="entry name" value="Alkyl_sulf_C"/>
    <property type="match status" value="1"/>
</dbReference>
<comment type="caution">
    <text evidence="2">The sequence shown here is derived from an EMBL/GenBank/DDBJ whole genome shotgun (WGS) entry which is preliminary data.</text>
</comment>
<name>A0ABX5KT16_9BURK</name>
<feature type="domain" description="Alkyl sulfatase C-terminal" evidence="1">
    <location>
        <begin position="1"/>
        <end position="53"/>
    </location>
</feature>
<organism evidence="2 3">
    <name type="scientific">Paraburkholderia unamae</name>
    <dbReference type="NCBI Taxonomy" id="219649"/>
    <lineage>
        <taxon>Bacteria</taxon>
        <taxon>Pseudomonadati</taxon>
        <taxon>Pseudomonadota</taxon>
        <taxon>Betaproteobacteria</taxon>
        <taxon>Burkholderiales</taxon>
        <taxon>Burkholderiaceae</taxon>
        <taxon>Paraburkholderia</taxon>
    </lineage>
</organism>
<evidence type="ECO:0000259" key="1">
    <source>
        <dbReference type="Pfam" id="PF14864"/>
    </source>
</evidence>
<dbReference type="Proteomes" id="UP000245712">
    <property type="component" value="Unassembled WGS sequence"/>
</dbReference>
<proteinExistence type="predicted"/>
<dbReference type="EMBL" id="QEOB01000002">
    <property type="protein sequence ID" value="PVX86259.1"/>
    <property type="molecule type" value="Genomic_DNA"/>
</dbReference>
<keyword evidence="3" id="KW-1185">Reference proteome</keyword>
<dbReference type="RefSeq" id="WP_116609745.1">
    <property type="nucleotide sequence ID" value="NZ_QEOB01000002.1"/>
</dbReference>
<dbReference type="InterPro" id="IPR029229">
    <property type="entry name" value="Alkyl_sulf_C"/>
</dbReference>
<gene>
    <name evidence="2" type="ORF">C7402_10295</name>
</gene>
<dbReference type="Gene3D" id="3.30.1050.10">
    <property type="entry name" value="SCP2 sterol-binding domain"/>
    <property type="match status" value="1"/>
</dbReference>
<dbReference type="SUPFAM" id="SSF55718">
    <property type="entry name" value="SCP-like"/>
    <property type="match status" value="1"/>
</dbReference>
<evidence type="ECO:0000313" key="2">
    <source>
        <dbReference type="EMBL" id="PVX86259.1"/>
    </source>
</evidence>
<dbReference type="InterPro" id="IPR036527">
    <property type="entry name" value="SCP2_sterol-bd_dom_sf"/>
</dbReference>
<protein>
    <submittedName>
        <fullName evidence="2">Alkyl sulfatase-like protein</fullName>
    </submittedName>
</protein>
<accession>A0ABX5KT16</accession>
<reference evidence="2 3" key="1">
    <citation type="submission" date="2018-05" db="EMBL/GenBank/DDBJ databases">
        <title>Genomic Encyclopedia of Type Strains, Phase IV (KMG-V): Genome sequencing to study the core and pangenomes of soil and plant-associated prokaryotes.</title>
        <authorList>
            <person name="Whitman W."/>
        </authorList>
    </citation>
    <scope>NUCLEOTIDE SEQUENCE [LARGE SCALE GENOMIC DNA]</scope>
    <source>
        <strain evidence="2 3">SCZa-39</strain>
    </source>
</reference>
<evidence type="ECO:0000313" key="3">
    <source>
        <dbReference type="Proteomes" id="UP000245712"/>
    </source>
</evidence>